<name>A0A5B0MJD2_PUCGR</name>
<gene>
    <name evidence="2" type="ORF">PGT21_019545</name>
</gene>
<sequence>MDKSTIEGLTKKLQDLGLLEKQALDTARNVPLATQYISFIESPTASTASTPIDKSKASLLLRWSTVVVSKLKDKSTERKQIGAQHILNGNLASPAQVDGTSNLLSSFFFSLFFCVRSNSYASRSYSRTRIFIRWRWNGR</sequence>
<dbReference type="InterPro" id="IPR007639">
    <property type="entry name" value="Gln-tRNA-synth_Ib_RNA-bd_N"/>
</dbReference>
<keyword evidence="3" id="KW-1185">Reference proteome</keyword>
<dbReference type="OrthoDB" id="10250478at2759"/>
<dbReference type="GO" id="GO:0005524">
    <property type="term" value="F:ATP binding"/>
    <property type="evidence" value="ECO:0007669"/>
    <property type="project" value="InterPro"/>
</dbReference>
<dbReference type="Gene3D" id="1.10.8.1290">
    <property type="entry name" value="Glutaminyl-tRNA synthetase, non-specific RNA binding region part 1, domain 1"/>
    <property type="match status" value="1"/>
</dbReference>
<dbReference type="Proteomes" id="UP000324748">
    <property type="component" value="Unassembled WGS sequence"/>
</dbReference>
<dbReference type="GO" id="GO:0006418">
    <property type="term" value="P:tRNA aminoacylation for protein translation"/>
    <property type="evidence" value="ECO:0007669"/>
    <property type="project" value="InterPro"/>
</dbReference>
<evidence type="ECO:0000313" key="3">
    <source>
        <dbReference type="Proteomes" id="UP000324748"/>
    </source>
</evidence>
<dbReference type="EMBL" id="VSWC01000145">
    <property type="protein sequence ID" value="KAA1076801.1"/>
    <property type="molecule type" value="Genomic_DNA"/>
</dbReference>
<dbReference type="GO" id="GO:0004812">
    <property type="term" value="F:aminoacyl-tRNA ligase activity"/>
    <property type="evidence" value="ECO:0007669"/>
    <property type="project" value="InterPro"/>
</dbReference>
<dbReference type="InterPro" id="IPR042558">
    <property type="entry name" value="Gln-tRNA-synth_Ib_RNA-bd_N_1"/>
</dbReference>
<reference evidence="2 3" key="1">
    <citation type="submission" date="2019-05" db="EMBL/GenBank/DDBJ databases">
        <title>Emergence of the Ug99 lineage of the wheat stem rust pathogen through somatic hybridization.</title>
        <authorList>
            <person name="Li F."/>
            <person name="Upadhyaya N.M."/>
            <person name="Sperschneider J."/>
            <person name="Matny O."/>
            <person name="Nguyen-Phuc H."/>
            <person name="Mago R."/>
            <person name="Raley C."/>
            <person name="Miller M.E."/>
            <person name="Silverstein K.A.T."/>
            <person name="Henningsen E."/>
            <person name="Hirsch C.D."/>
            <person name="Visser B."/>
            <person name="Pretorius Z.A."/>
            <person name="Steffenson B.J."/>
            <person name="Schwessinger B."/>
            <person name="Dodds P.N."/>
            <person name="Figueroa M."/>
        </authorList>
    </citation>
    <scope>NUCLEOTIDE SEQUENCE [LARGE SCALE GENOMIC DNA]</scope>
    <source>
        <strain evidence="2">21-0</strain>
    </source>
</reference>
<organism evidence="2 3">
    <name type="scientific">Puccinia graminis f. sp. tritici</name>
    <dbReference type="NCBI Taxonomy" id="56615"/>
    <lineage>
        <taxon>Eukaryota</taxon>
        <taxon>Fungi</taxon>
        <taxon>Dikarya</taxon>
        <taxon>Basidiomycota</taxon>
        <taxon>Pucciniomycotina</taxon>
        <taxon>Pucciniomycetes</taxon>
        <taxon>Pucciniales</taxon>
        <taxon>Pucciniaceae</taxon>
        <taxon>Puccinia</taxon>
    </lineage>
</organism>
<comment type="caution">
    <text evidence="2">The sequence shown here is derived from an EMBL/GenBank/DDBJ whole genome shotgun (WGS) entry which is preliminary data.</text>
</comment>
<feature type="domain" description="Glutaminyl-tRNA synthetase class Ib non-specific RNA-binding" evidence="1">
    <location>
        <begin position="8"/>
        <end position="99"/>
    </location>
</feature>
<dbReference type="AlphaFoldDB" id="A0A5B0MJD2"/>
<protein>
    <recommendedName>
        <fullName evidence="1">Glutaminyl-tRNA synthetase class Ib non-specific RNA-binding domain-containing protein</fullName>
    </recommendedName>
</protein>
<accession>A0A5B0MJD2</accession>
<evidence type="ECO:0000313" key="2">
    <source>
        <dbReference type="EMBL" id="KAA1076801.1"/>
    </source>
</evidence>
<dbReference type="GO" id="GO:0005737">
    <property type="term" value="C:cytoplasm"/>
    <property type="evidence" value="ECO:0007669"/>
    <property type="project" value="InterPro"/>
</dbReference>
<proteinExistence type="predicted"/>
<dbReference type="Pfam" id="PF04558">
    <property type="entry name" value="tRNA_synt_1c_R1"/>
    <property type="match status" value="1"/>
</dbReference>
<evidence type="ECO:0000259" key="1">
    <source>
        <dbReference type="Pfam" id="PF04558"/>
    </source>
</evidence>